<evidence type="ECO:0000313" key="2">
    <source>
        <dbReference type="Proteomes" id="UP000265618"/>
    </source>
</evidence>
<accession>A0A9K3D8Z3</accession>
<protein>
    <submittedName>
        <fullName evidence="1">Uncharacterized protein</fullName>
    </submittedName>
</protein>
<evidence type="ECO:0000313" key="1">
    <source>
        <dbReference type="EMBL" id="GIQ90427.1"/>
    </source>
</evidence>
<dbReference type="EMBL" id="BDIP01006171">
    <property type="protein sequence ID" value="GIQ90427.1"/>
    <property type="molecule type" value="Genomic_DNA"/>
</dbReference>
<dbReference type="Proteomes" id="UP000265618">
    <property type="component" value="Unassembled WGS sequence"/>
</dbReference>
<feature type="non-terminal residue" evidence="1">
    <location>
        <position position="1"/>
    </location>
</feature>
<proteinExistence type="predicted"/>
<name>A0A9K3D8Z3_9EUKA</name>
<dbReference type="AlphaFoldDB" id="A0A9K3D8Z3"/>
<keyword evidence="2" id="KW-1185">Reference proteome</keyword>
<organism evidence="1 2">
    <name type="scientific">Kipferlia bialata</name>
    <dbReference type="NCBI Taxonomy" id="797122"/>
    <lineage>
        <taxon>Eukaryota</taxon>
        <taxon>Metamonada</taxon>
        <taxon>Carpediemonas-like organisms</taxon>
        <taxon>Kipferlia</taxon>
    </lineage>
</organism>
<gene>
    <name evidence="1" type="ORF">KIPB_013221</name>
</gene>
<reference evidence="1 2" key="1">
    <citation type="journal article" date="2018" name="PLoS ONE">
        <title>The draft genome of Kipferlia bialata reveals reductive genome evolution in fornicate parasites.</title>
        <authorList>
            <person name="Tanifuji G."/>
            <person name="Takabayashi S."/>
            <person name="Kume K."/>
            <person name="Takagi M."/>
            <person name="Nakayama T."/>
            <person name="Kamikawa R."/>
            <person name="Inagaki Y."/>
            <person name="Hashimoto T."/>
        </authorList>
    </citation>
    <scope>NUCLEOTIDE SEQUENCE [LARGE SCALE GENOMIC DNA]</scope>
    <source>
        <strain evidence="1">NY0173</strain>
    </source>
</reference>
<comment type="caution">
    <text evidence="1">The sequence shown here is derived from an EMBL/GenBank/DDBJ whole genome shotgun (WGS) entry which is preliminary data.</text>
</comment>
<sequence length="108" mass="11764">DHEGTFGVSQSAYVDYMDSKWLLYSGDDNASVISITCTGAIEDNNGSFDWIKIYKAECSPGSLEAADQDFQQKLYGSIDYSSNMEMGDGINCVYVSNSSVNTGVDIKN</sequence>